<evidence type="ECO:0000313" key="1">
    <source>
        <dbReference type="EMBL" id="GIM68134.1"/>
    </source>
</evidence>
<name>A0A919VSS2_9ACTN</name>
<dbReference type="RefSeq" id="WP_212995917.1">
    <property type="nucleotide sequence ID" value="NZ_BAAATW010000002.1"/>
</dbReference>
<organism evidence="1 2">
    <name type="scientific">Winogradskya consettensis</name>
    <dbReference type="NCBI Taxonomy" id="113560"/>
    <lineage>
        <taxon>Bacteria</taxon>
        <taxon>Bacillati</taxon>
        <taxon>Actinomycetota</taxon>
        <taxon>Actinomycetes</taxon>
        <taxon>Micromonosporales</taxon>
        <taxon>Micromonosporaceae</taxon>
        <taxon>Winogradskya</taxon>
    </lineage>
</organism>
<evidence type="ECO:0000313" key="2">
    <source>
        <dbReference type="Proteomes" id="UP000680865"/>
    </source>
</evidence>
<dbReference type="EMBL" id="BOQP01000004">
    <property type="protein sequence ID" value="GIM68134.1"/>
    <property type="molecule type" value="Genomic_DNA"/>
</dbReference>
<dbReference type="AlphaFoldDB" id="A0A919VSS2"/>
<reference evidence="1" key="1">
    <citation type="submission" date="2021-03" db="EMBL/GenBank/DDBJ databases">
        <title>Whole genome shotgun sequence of Actinoplanes consettensis NBRC 14913.</title>
        <authorList>
            <person name="Komaki H."/>
            <person name="Tamura T."/>
        </authorList>
    </citation>
    <scope>NUCLEOTIDE SEQUENCE</scope>
    <source>
        <strain evidence="1">NBRC 14913</strain>
    </source>
</reference>
<protein>
    <submittedName>
        <fullName evidence="1">Uncharacterized protein</fullName>
    </submittedName>
</protein>
<dbReference type="Proteomes" id="UP000680865">
    <property type="component" value="Unassembled WGS sequence"/>
</dbReference>
<proteinExistence type="predicted"/>
<comment type="caution">
    <text evidence="1">The sequence shown here is derived from an EMBL/GenBank/DDBJ whole genome shotgun (WGS) entry which is preliminary data.</text>
</comment>
<accession>A0A919VSS2</accession>
<gene>
    <name evidence="1" type="ORF">Aco04nite_09400</name>
</gene>
<sequence>MTGPILRTDLARIAELRSALVGERLEDVAYGQSAYAGYADPQDGDIHQVDFALLLRLPSQVITITWARDDRVEGLSTSATEPHYDGDDTVLVPATSTAWAVVIGQTIASVDLGWQISETGVPESLWGLRLGFPGDRRVVVALGEIGPDAAAWYHPDTLVVLFDEKDLTRYRTLGGATPVTGPILFEDAS</sequence>
<keyword evidence="2" id="KW-1185">Reference proteome</keyword>